<dbReference type="NCBIfam" id="NF047686">
    <property type="entry name" value="IsaB_fam"/>
    <property type="match status" value="1"/>
</dbReference>
<name>A0A9Q6MVK5_9STAP</name>
<proteinExistence type="inferred from homology"/>
<accession>A0A9Q6MVK5</accession>
<keyword evidence="2" id="KW-0964">Secreted</keyword>
<reference evidence="7 8" key="1">
    <citation type="journal article" date="2016" name="Front. Microbiol.">
        <title>Comprehensive Phylogenetic Analysis of Bovine Non-aureus Staphylococci Species Based on Whole-Genome Sequencing.</title>
        <authorList>
            <person name="Naushad S."/>
            <person name="Barkema H.W."/>
            <person name="Luby C."/>
            <person name="Condas L.A."/>
            <person name="Nobrega D.B."/>
            <person name="Carson D.A."/>
            <person name="De Buck J."/>
        </authorList>
    </citation>
    <scope>NUCLEOTIDE SEQUENCE [LARGE SCALE GENOMIC DNA]</scope>
    <source>
        <strain evidence="7 8">SNUC 1231</strain>
    </source>
</reference>
<evidence type="ECO:0000313" key="8">
    <source>
        <dbReference type="Proteomes" id="UP000241960"/>
    </source>
</evidence>
<dbReference type="EMBL" id="PZFQ01000009">
    <property type="protein sequence ID" value="PTI76586.1"/>
    <property type="molecule type" value="Genomic_DNA"/>
</dbReference>
<evidence type="ECO:0000256" key="4">
    <source>
        <dbReference type="ARBA" id="ARBA00093777"/>
    </source>
</evidence>
<organism evidence="7 8">
    <name type="scientific">Staphylococcus succinus</name>
    <dbReference type="NCBI Taxonomy" id="61015"/>
    <lineage>
        <taxon>Bacteria</taxon>
        <taxon>Bacillati</taxon>
        <taxon>Bacillota</taxon>
        <taxon>Bacilli</taxon>
        <taxon>Bacillales</taxon>
        <taxon>Staphylococcaceae</taxon>
        <taxon>Staphylococcus</taxon>
    </lineage>
</organism>
<evidence type="ECO:0000256" key="2">
    <source>
        <dbReference type="ARBA" id="ARBA00022525"/>
    </source>
</evidence>
<gene>
    <name evidence="7" type="ORF">BU058_03925</name>
</gene>
<protein>
    <recommendedName>
        <fullName evidence="5">Immunodominant staphylococcal antigen B</fullName>
    </recommendedName>
</protein>
<comment type="caution">
    <text evidence="7">The sequence shown here is derived from an EMBL/GenBank/DDBJ whole genome shotgun (WGS) entry which is preliminary data.</text>
</comment>
<comment type="similarity">
    <text evidence="4">Belongs to the IsaB family.</text>
</comment>
<keyword evidence="3 6" id="KW-0732">Signal</keyword>
<dbReference type="AlphaFoldDB" id="A0A9Q6MVK5"/>
<evidence type="ECO:0000256" key="1">
    <source>
        <dbReference type="ARBA" id="ARBA00004613"/>
    </source>
</evidence>
<dbReference type="RefSeq" id="WP_107544898.1">
    <property type="nucleotide sequence ID" value="NZ_PZFQ01000009.1"/>
</dbReference>
<dbReference type="Proteomes" id="UP000241960">
    <property type="component" value="Unassembled WGS sequence"/>
</dbReference>
<dbReference type="InterPro" id="IPR058086">
    <property type="entry name" value="IsaB"/>
</dbReference>
<feature type="chain" id="PRO_5040429697" description="Immunodominant staphylococcal antigen B" evidence="6">
    <location>
        <begin position="25"/>
        <end position="187"/>
    </location>
</feature>
<feature type="signal peptide" evidence="6">
    <location>
        <begin position="1"/>
        <end position="24"/>
    </location>
</feature>
<sequence>MNKIVKVLSSTAIVSALVVGSSAAYVSTNSHEAQAEQKVNKEATWGYGKSGMSLKAEIPWYKYEGYTTYNAAFTQDYNFVRALKYDNVTMNGYKVDQDAKKEFDHTKELYDTSVSFNSDDEVVQITFFTKPNTVSKATFKDAHSSNKIIEEGKLGNEDGTYVTYETNDGNYTAFFDPKGNLMEVTIA</sequence>
<evidence type="ECO:0000256" key="5">
    <source>
        <dbReference type="ARBA" id="ARBA00093792"/>
    </source>
</evidence>
<comment type="subcellular location">
    <subcellularLocation>
        <location evidence="1">Secreted</location>
    </subcellularLocation>
</comment>
<evidence type="ECO:0000313" key="7">
    <source>
        <dbReference type="EMBL" id="PTI76586.1"/>
    </source>
</evidence>
<evidence type="ECO:0000256" key="6">
    <source>
        <dbReference type="SAM" id="SignalP"/>
    </source>
</evidence>
<evidence type="ECO:0000256" key="3">
    <source>
        <dbReference type="ARBA" id="ARBA00022729"/>
    </source>
</evidence>